<dbReference type="NCBIfam" id="NF011987">
    <property type="entry name" value="PRK15446.2-3"/>
    <property type="match status" value="1"/>
</dbReference>
<dbReference type="Gene3D" id="2.30.40.10">
    <property type="entry name" value="Urease, subunit C, domain 1"/>
    <property type="match status" value="2"/>
</dbReference>
<dbReference type="PIRSF" id="PIRSF038971">
    <property type="entry name" value="PhnM"/>
    <property type="match status" value="1"/>
</dbReference>
<organism evidence="2 3">
    <name type="scientific">Maritalea mobilis</name>
    <dbReference type="NCBI Taxonomy" id="483324"/>
    <lineage>
        <taxon>Bacteria</taxon>
        <taxon>Pseudomonadati</taxon>
        <taxon>Pseudomonadota</taxon>
        <taxon>Alphaproteobacteria</taxon>
        <taxon>Hyphomicrobiales</taxon>
        <taxon>Devosiaceae</taxon>
        <taxon>Maritalea</taxon>
    </lineage>
</organism>
<evidence type="ECO:0000313" key="3">
    <source>
        <dbReference type="Proteomes" id="UP000295391"/>
    </source>
</evidence>
<dbReference type="AlphaFoldDB" id="A0A4R6VWG5"/>
<reference evidence="2 3" key="1">
    <citation type="submission" date="2019-03" db="EMBL/GenBank/DDBJ databases">
        <title>Genomic Encyclopedia of Type Strains, Phase III (KMG-III): the genomes of soil and plant-associated and newly described type strains.</title>
        <authorList>
            <person name="Whitman W."/>
        </authorList>
    </citation>
    <scope>NUCLEOTIDE SEQUENCE [LARGE SCALE GENOMIC DNA]</scope>
    <source>
        <strain evidence="2 3">CGMCC 1.7002</strain>
    </source>
</reference>
<name>A0A4R6VWG5_9HYPH</name>
<gene>
    <name evidence="2" type="ORF">ATL17_1193</name>
</gene>
<dbReference type="PANTHER" id="PTHR43135:SF3">
    <property type="entry name" value="ALPHA-D-RIBOSE 1-METHYLPHOSPHONATE 5-TRIPHOSPHATE DIPHOSPHATASE"/>
    <property type="match status" value="1"/>
</dbReference>
<dbReference type="PANTHER" id="PTHR43135">
    <property type="entry name" value="ALPHA-D-RIBOSE 1-METHYLPHOSPHONATE 5-TRIPHOSPHATE DIPHOSPHATASE"/>
    <property type="match status" value="1"/>
</dbReference>
<evidence type="ECO:0000259" key="1">
    <source>
        <dbReference type="Pfam" id="PF01979"/>
    </source>
</evidence>
<keyword evidence="3" id="KW-1185">Reference proteome</keyword>
<accession>A0A4R6VWG5</accession>
<dbReference type="NCBIfam" id="NF011988">
    <property type="entry name" value="PRK15446.2-4"/>
    <property type="match status" value="1"/>
</dbReference>
<evidence type="ECO:0000313" key="2">
    <source>
        <dbReference type="EMBL" id="TDQ67186.1"/>
    </source>
</evidence>
<comment type="caution">
    <text evidence="2">The sequence shown here is derived from an EMBL/GenBank/DDBJ whole genome shotgun (WGS) entry which is preliminary data.</text>
</comment>
<dbReference type="NCBIfam" id="NF011984">
    <property type="entry name" value="PRK15446.1-5"/>
    <property type="match status" value="1"/>
</dbReference>
<dbReference type="InterPro" id="IPR011059">
    <property type="entry name" value="Metal-dep_hydrolase_composite"/>
</dbReference>
<dbReference type="GO" id="GO:0019700">
    <property type="term" value="P:organic phosphonate catabolic process"/>
    <property type="evidence" value="ECO:0007669"/>
    <property type="project" value="InterPro"/>
</dbReference>
<dbReference type="GO" id="GO:0016810">
    <property type="term" value="F:hydrolase activity, acting on carbon-nitrogen (but not peptide) bonds"/>
    <property type="evidence" value="ECO:0007669"/>
    <property type="project" value="InterPro"/>
</dbReference>
<dbReference type="OrthoDB" id="9785413at2"/>
<dbReference type="InterPro" id="IPR006680">
    <property type="entry name" value="Amidohydro-rel"/>
</dbReference>
<dbReference type="InterPro" id="IPR012696">
    <property type="entry name" value="PhnM"/>
</dbReference>
<dbReference type="InterPro" id="IPR032466">
    <property type="entry name" value="Metal_Hydrolase"/>
</dbReference>
<dbReference type="NCBIfam" id="TIGR02318">
    <property type="entry name" value="phosphono_phnM"/>
    <property type="match status" value="1"/>
</dbReference>
<dbReference type="SUPFAM" id="SSF51338">
    <property type="entry name" value="Composite domain of metallo-dependent hydrolases"/>
    <property type="match status" value="1"/>
</dbReference>
<dbReference type="NCBIfam" id="NF011990">
    <property type="entry name" value="PRK15446.2-6"/>
    <property type="match status" value="1"/>
</dbReference>
<dbReference type="Pfam" id="PF01979">
    <property type="entry name" value="Amidohydro_1"/>
    <property type="match status" value="1"/>
</dbReference>
<proteinExistence type="predicted"/>
<dbReference type="Proteomes" id="UP000295391">
    <property type="component" value="Unassembled WGS sequence"/>
</dbReference>
<dbReference type="RefSeq" id="WP_133571822.1">
    <property type="nucleotide sequence ID" value="NZ_SNYR01000001.1"/>
</dbReference>
<dbReference type="InterPro" id="IPR051781">
    <property type="entry name" value="Metallo-dep_Hydrolase"/>
</dbReference>
<feature type="domain" description="Amidohydrolase-related" evidence="1">
    <location>
        <begin position="235"/>
        <end position="375"/>
    </location>
</feature>
<dbReference type="SUPFAM" id="SSF51556">
    <property type="entry name" value="Metallo-dependent hydrolases"/>
    <property type="match status" value="1"/>
</dbReference>
<sequence length="388" mass="41891">MWLSDLRIVQHDRVIERGAVRIDNGLIAEIREEPVAGGIAGDGLALMPGFIDMHGDMIERELEPRPRVNMPAEIAFRELDRRLAGAGVVTAYAAVSFTTGAAAGEMRSFEHTGQVIRDLCAVRDKLNVDHRIHARFDITLDNALSVIRGLIEDDTLDLVSLMDHTPGQGQYRDIERHIEHVAHMRGISRTEAQALVERKIADRTRPEDVLTATLREISDLCKAHKVIMASHDDDTVEKVALMNAFGVAISEFPVDMIAAKEAHACGLANAMGAPNALRGQSYSGNLSARQAHEAGVLDILASDYHPSSILPAILILAQTDPNGLPGAVRLATANPAKALGLTDRGRIEVGQKADLVIAETDGMGHIVTSMRNGRVIYSDGVVGLNKAA</sequence>
<protein>
    <submittedName>
        <fullName evidence="2">Alpha-D-ribose 1-methylphosphonate 5-triphosphate diphosphatase</fullName>
    </submittedName>
</protein>
<dbReference type="EMBL" id="SNYR01000001">
    <property type="protein sequence ID" value="TDQ67186.1"/>
    <property type="molecule type" value="Genomic_DNA"/>
</dbReference>